<evidence type="ECO:0000256" key="2">
    <source>
        <dbReference type="ARBA" id="ARBA00022475"/>
    </source>
</evidence>
<evidence type="ECO:0000256" key="6">
    <source>
        <dbReference type="ARBA" id="ARBA00022989"/>
    </source>
</evidence>
<dbReference type="InterPro" id="IPR038731">
    <property type="entry name" value="RgtA/B/C-like"/>
</dbReference>
<dbReference type="InterPro" id="IPR050297">
    <property type="entry name" value="LipidA_mod_glycosyltrf_83"/>
</dbReference>
<feature type="transmembrane region" description="Helical" evidence="8">
    <location>
        <begin position="166"/>
        <end position="193"/>
    </location>
</feature>
<feature type="transmembrane region" description="Helical" evidence="8">
    <location>
        <begin position="114"/>
        <end position="130"/>
    </location>
</feature>
<protein>
    <recommendedName>
        <fullName evidence="9">Glycosyltransferase RgtA/B/C/D-like domain-containing protein</fullName>
    </recommendedName>
</protein>
<dbReference type="STRING" id="1802055.A3A74_05700"/>
<feature type="transmembrane region" description="Helical" evidence="8">
    <location>
        <begin position="87"/>
        <end position="107"/>
    </location>
</feature>
<accession>A0A1F7I6U3</accession>
<comment type="caution">
    <text evidence="10">The sequence shown here is derived from an EMBL/GenBank/DDBJ whole genome shotgun (WGS) entry which is preliminary data.</text>
</comment>
<organism evidence="10 11">
    <name type="scientific">Candidatus Roizmanbacteria bacterium RIFCSPLOWO2_01_FULL_35_13</name>
    <dbReference type="NCBI Taxonomy" id="1802055"/>
    <lineage>
        <taxon>Bacteria</taxon>
        <taxon>Candidatus Roizmaniibacteriota</taxon>
    </lineage>
</organism>
<keyword evidence="4" id="KW-0808">Transferase</keyword>
<evidence type="ECO:0000256" key="3">
    <source>
        <dbReference type="ARBA" id="ARBA00022676"/>
    </source>
</evidence>
<evidence type="ECO:0000256" key="5">
    <source>
        <dbReference type="ARBA" id="ARBA00022692"/>
    </source>
</evidence>
<evidence type="ECO:0000313" key="10">
    <source>
        <dbReference type="EMBL" id="OGK39090.1"/>
    </source>
</evidence>
<feature type="transmembrane region" description="Helical" evidence="8">
    <location>
        <begin position="250"/>
        <end position="269"/>
    </location>
</feature>
<feature type="domain" description="Glycosyltransferase RgtA/B/C/D-like" evidence="9">
    <location>
        <begin position="68"/>
        <end position="223"/>
    </location>
</feature>
<name>A0A1F7I6U3_9BACT</name>
<dbReference type="GO" id="GO:0005886">
    <property type="term" value="C:plasma membrane"/>
    <property type="evidence" value="ECO:0007669"/>
    <property type="project" value="UniProtKB-SubCell"/>
</dbReference>
<keyword evidence="5 8" id="KW-0812">Transmembrane</keyword>
<dbReference type="AlphaFoldDB" id="A0A1F7I6U3"/>
<dbReference type="Proteomes" id="UP000179270">
    <property type="component" value="Unassembled WGS sequence"/>
</dbReference>
<keyword evidence="7 8" id="KW-0472">Membrane</keyword>
<keyword evidence="6 8" id="KW-1133">Transmembrane helix</keyword>
<dbReference type="GO" id="GO:0016763">
    <property type="term" value="F:pentosyltransferase activity"/>
    <property type="evidence" value="ECO:0007669"/>
    <property type="project" value="TreeGrafter"/>
</dbReference>
<dbReference type="PANTHER" id="PTHR33908:SF11">
    <property type="entry name" value="MEMBRANE PROTEIN"/>
    <property type="match status" value="1"/>
</dbReference>
<sequence>MKQFFKKNWLIMIIFLFTFFLRFWSVPELFYFGIDEEYHSLLALSQIKDLHPIWIGLSAGKTGYYIGPGLVYLHALLLWIGKLDPVILAYAASVVGITTLIVFYFVAENLLGKKTAIVSTAFYAFLPFVLQYDRRFWNSTLVPLISLLIFFCLVKSFKDARWHVALAFLIGLSFHIHASLLIYVPIYFIVLIYQYIKIRRINFSLLFISLLIFLILYSPLIVYDFVHNFDNLKTPLRLLQHKELGAKFNNYYFLGFIPLISLWLGKYLVKLNRGILIFLLIFYIFNAFLTVTRWSTNSGLSTKKELIRNTIGKIGNKSFRLETTEKYLYFGGWRYLFEAYGKKPDSSQADEMFGWIYPREISPKKPDLKVIITSDPRSRGYKAIIRKNE</sequence>
<proteinExistence type="predicted"/>
<feature type="transmembrane region" description="Helical" evidence="8">
    <location>
        <begin position="64"/>
        <end position="81"/>
    </location>
</feature>
<gene>
    <name evidence="10" type="ORF">A3A74_05700</name>
</gene>
<keyword evidence="2" id="KW-1003">Cell membrane</keyword>
<evidence type="ECO:0000259" key="9">
    <source>
        <dbReference type="Pfam" id="PF13231"/>
    </source>
</evidence>
<feature type="transmembrane region" description="Helical" evidence="8">
    <location>
        <begin position="136"/>
        <end position="154"/>
    </location>
</feature>
<feature type="transmembrane region" description="Helical" evidence="8">
    <location>
        <begin position="9"/>
        <end position="26"/>
    </location>
</feature>
<dbReference type="Pfam" id="PF13231">
    <property type="entry name" value="PMT_2"/>
    <property type="match status" value="1"/>
</dbReference>
<evidence type="ECO:0000256" key="8">
    <source>
        <dbReference type="SAM" id="Phobius"/>
    </source>
</evidence>
<feature type="transmembrane region" description="Helical" evidence="8">
    <location>
        <begin position="205"/>
        <end position="229"/>
    </location>
</feature>
<dbReference type="PANTHER" id="PTHR33908">
    <property type="entry name" value="MANNOSYLTRANSFERASE YKCB-RELATED"/>
    <property type="match status" value="1"/>
</dbReference>
<evidence type="ECO:0000256" key="7">
    <source>
        <dbReference type="ARBA" id="ARBA00023136"/>
    </source>
</evidence>
<comment type="subcellular location">
    <subcellularLocation>
        <location evidence="1">Cell membrane</location>
        <topology evidence="1">Multi-pass membrane protein</topology>
    </subcellularLocation>
</comment>
<dbReference type="GO" id="GO:0009103">
    <property type="term" value="P:lipopolysaccharide biosynthetic process"/>
    <property type="evidence" value="ECO:0007669"/>
    <property type="project" value="UniProtKB-ARBA"/>
</dbReference>
<reference evidence="10 11" key="1">
    <citation type="journal article" date="2016" name="Nat. Commun.">
        <title>Thousands of microbial genomes shed light on interconnected biogeochemical processes in an aquifer system.</title>
        <authorList>
            <person name="Anantharaman K."/>
            <person name="Brown C.T."/>
            <person name="Hug L.A."/>
            <person name="Sharon I."/>
            <person name="Castelle C.J."/>
            <person name="Probst A.J."/>
            <person name="Thomas B.C."/>
            <person name="Singh A."/>
            <person name="Wilkins M.J."/>
            <person name="Karaoz U."/>
            <person name="Brodie E.L."/>
            <person name="Williams K.H."/>
            <person name="Hubbard S.S."/>
            <person name="Banfield J.F."/>
        </authorList>
    </citation>
    <scope>NUCLEOTIDE SEQUENCE [LARGE SCALE GENOMIC DNA]</scope>
</reference>
<feature type="transmembrane region" description="Helical" evidence="8">
    <location>
        <begin position="275"/>
        <end position="294"/>
    </location>
</feature>
<evidence type="ECO:0000256" key="1">
    <source>
        <dbReference type="ARBA" id="ARBA00004651"/>
    </source>
</evidence>
<evidence type="ECO:0000256" key="4">
    <source>
        <dbReference type="ARBA" id="ARBA00022679"/>
    </source>
</evidence>
<keyword evidence="3" id="KW-0328">Glycosyltransferase</keyword>
<evidence type="ECO:0000313" key="11">
    <source>
        <dbReference type="Proteomes" id="UP000179270"/>
    </source>
</evidence>
<dbReference type="EMBL" id="MGAF01000058">
    <property type="protein sequence ID" value="OGK39090.1"/>
    <property type="molecule type" value="Genomic_DNA"/>
</dbReference>